<comment type="function">
    <text evidence="16">Glucanases play a role in cell expansion during growth, in cell-cell fusion during mating, and in spore release during sporulation. This enzyme may be involved in beta-glucan degradation. Active on laminarin and lichenan.</text>
</comment>
<dbReference type="GO" id="GO:0005886">
    <property type="term" value="C:plasma membrane"/>
    <property type="evidence" value="ECO:0007669"/>
    <property type="project" value="UniProtKB-SubCell"/>
</dbReference>
<keyword evidence="22" id="KW-1133">Transmembrane helix</keyword>
<evidence type="ECO:0000256" key="4">
    <source>
        <dbReference type="ARBA" id="ARBA00008773"/>
    </source>
</evidence>
<evidence type="ECO:0000256" key="17">
    <source>
        <dbReference type="ARBA" id="ARBA00042373"/>
    </source>
</evidence>
<dbReference type="GeneID" id="2908312"/>
<dbReference type="GO" id="GO:0042973">
    <property type="term" value="F:glucan endo-1,3-beta-D-glucosidase activity"/>
    <property type="evidence" value="ECO:0007669"/>
    <property type="project" value="UniProtKB-EC"/>
</dbReference>
<feature type="region of interest" description="Disordered" evidence="21">
    <location>
        <begin position="241"/>
        <end position="293"/>
    </location>
</feature>
<dbReference type="Pfam" id="PF00332">
    <property type="entry name" value="Glyco_hydro_17"/>
    <property type="match status" value="1"/>
</dbReference>
<dbReference type="GO" id="GO:0009277">
    <property type="term" value="C:fungal-type cell wall"/>
    <property type="evidence" value="ECO:0007669"/>
    <property type="project" value="TreeGrafter"/>
</dbReference>
<keyword evidence="10" id="KW-0378">Hydrolase</keyword>
<evidence type="ECO:0000256" key="3">
    <source>
        <dbReference type="ARBA" id="ARBA00004401"/>
    </source>
</evidence>
<evidence type="ECO:0000256" key="8">
    <source>
        <dbReference type="ARBA" id="ARBA00022525"/>
    </source>
</evidence>
<comment type="subcellular location">
    <subcellularLocation>
        <location evidence="3">Cell membrane</location>
        <topology evidence="3">Single-pass type II membrane protein</topology>
    </subcellularLocation>
    <subcellularLocation>
        <location evidence="2">Secreted</location>
        <location evidence="2">Cell wall</location>
    </subcellularLocation>
</comment>
<keyword evidence="15" id="KW-0624">Polysaccharide degradation</keyword>
<evidence type="ECO:0000256" key="12">
    <source>
        <dbReference type="ARBA" id="ARBA00023180"/>
    </source>
</evidence>
<evidence type="ECO:0000256" key="21">
    <source>
        <dbReference type="SAM" id="MobiDB-lite"/>
    </source>
</evidence>
<evidence type="ECO:0000256" key="2">
    <source>
        <dbReference type="ARBA" id="ARBA00004191"/>
    </source>
</evidence>
<keyword evidence="11 22" id="KW-0472">Membrane</keyword>
<dbReference type="GO" id="GO:0071555">
    <property type="term" value="P:cell wall organization"/>
    <property type="evidence" value="ECO:0007669"/>
    <property type="project" value="UniProtKB-KW"/>
</dbReference>
<evidence type="ECO:0000256" key="22">
    <source>
        <dbReference type="SAM" id="Phobius"/>
    </source>
</evidence>
<feature type="region of interest" description="Disordered" evidence="21">
    <location>
        <begin position="75"/>
        <end position="224"/>
    </location>
</feature>
<evidence type="ECO:0000256" key="13">
    <source>
        <dbReference type="ARBA" id="ARBA00023277"/>
    </source>
</evidence>
<feature type="region of interest" description="Disordered" evidence="21">
    <location>
        <begin position="1"/>
        <end position="42"/>
    </location>
</feature>
<evidence type="ECO:0000313" key="23">
    <source>
        <dbReference type="EMBL" id="AOW07123.1"/>
    </source>
</evidence>
<dbReference type="InterPro" id="IPR050732">
    <property type="entry name" value="Beta-glucan_modifiers"/>
</dbReference>
<keyword evidence="13" id="KW-0119">Carbohydrate metabolism</keyword>
<evidence type="ECO:0000256" key="7">
    <source>
        <dbReference type="ARBA" id="ARBA00022512"/>
    </source>
</evidence>
<gene>
    <name evidence="23" type="ORF">YALI1_F17788g</name>
</gene>
<evidence type="ECO:0000256" key="19">
    <source>
        <dbReference type="RuleBase" id="RU004335"/>
    </source>
</evidence>
<evidence type="ECO:0000256" key="16">
    <source>
        <dbReference type="ARBA" id="ARBA00037649"/>
    </source>
</evidence>
<feature type="compositionally biased region" description="Polar residues" evidence="21">
    <location>
        <begin position="257"/>
        <end position="266"/>
    </location>
</feature>
<dbReference type="PANTHER" id="PTHR16631:SF17">
    <property type="entry name" value="GLUCAN ENDO-1,3-BETA-GLUCOSIDASE BTGC"/>
    <property type="match status" value="1"/>
</dbReference>
<dbReference type="VEuPathDB" id="FungiDB:YALI1_F17788g"/>
<feature type="compositionally biased region" description="Low complexity" evidence="21">
    <location>
        <begin position="163"/>
        <end position="176"/>
    </location>
</feature>
<keyword evidence="12" id="KW-0325">Glycoprotein</keyword>
<evidence type="ECO:0000256" key="14">
    <source>
        <dbReference type="ARBA" id="ARBA00023316"/>
    </source>
</evidence>
<dbReference type="InterPro" id="IPR017853">
    <property type="entry name" value="GH"/>
</dbReference>
<dbReference type="EC" id="3.2.1.39" evidence="5"/>
<feature type="compositionally biased region" description="Acidic residues" evidence="21">
    <location>
        <begin position="193"/>
        <end position="214"/>
    </location>
</feature>
<evidence type="ECO:0000256" key="9">
    <source>
        <dbReference type="ARBA" id="ARBA00022729"/>
    </source>
</evidence>
<protein>
    <recommendedName>
        <fullName evidence="5">glucan endo-1,3-beta-D-glucosidase</fullName>
        <ecNumber evidence="5">3.2.1.39</ecNumber>
    </recommendedName>
    <alternativeName>
        <fullName evidence="18">Endo-1,3-beta-glucanase btgC</fullName>
    </alternativeName>
    <alternativeName>
        <fullName evidence="17">Laminarinase btgC</fullName>
    </alternativeName>
</protein>
<accession>A0A1D8NNE5</accession>
<dbReference type="InterPro" id="IPR000490">
    <property type="entry name" value="Glyco_hydro_17"/>
</dbReference>
<organism evidence="23 24">
    <name type="scientific">Yarrowia lipolytica</name>
    <name type="common">Candida lipolytica</name>
    <dbReference type="NCBI Taxonomy" id="4952"/>
    <lineage>
        <taxon>Eukaryota</taxon>
        <taxon>Fungi</taxon>
        <taxon>Dikarya</taxon>
        <taxon>Ascomycota</taxon>
        <taxon>Saccharomycotina</taxon>
        <taxon>Dipodascomycetes</taxon>
        <taxon>Dipodascales</taxon>
        <taxon>Dipodascales incertae sedis</taxon>
        <taxon>Yarrowia</taxon>
    </lineage>
</organism>
<feature type="compositionally biased region" description="Acidic residues" evidence="21">
    <location>
        <begin position="278"/>
        <end position="287"/>
    </location>
</feature>
<dbReference type="GO" id="GO:0005576">
    <property type="term" value="C:extracellular region"/>
    <property type="evidence" value="ECO:0007669"/>
    <property type="project" value="TreeGrafter"/>
</dbReference>
<sequence length="715" mass="78357">MFPIGRKGNSQDKGRKRPLLRSHLLPIGTSRDLPDAANTASTGMATATAPSAVASDLSSSMFVRKAVPLRYGTAPNTGVSSVHRSNTVPAHAVSSRAPSVHPDKERSKSAEMAAAVAGIRPTPPPGRRLLPVPAHTPAPVRSHSRVQPQTPRIDFLPQKNPLRRAATDTWDTRTSTQLSTMRSSSFGSVQRTEDDEDNDNDNSNDNDDDGEDSDTTPQPTPIANKYLNTAVPLGDVATAVAPNKNANSNPGFDIKFSSPTFDPKNSSTEKDVEKGEGGEDDADGNESTDDKNEVEMASRTANIHSAQPTFSSNPEYLWELEDFQKRRDERNNNARHLIRKTEDEKRHAERRNKLLLVICCVLAAVLIGITVGMTSTIHRLERSNQKQGLVNQNKQHNDTQRTDGGMLPIGIDTLTDAAKLASILSDTSLHNVLYGIGYSPQNVMTSQCGVNQTEVTLDVAALSRVTKRIRLYGTSCDQALYVLRAIDSLKVDMKVTLGVWINGNPVVCAAQIAEAITAAEQFPHLIESIMVGNEVFFRGELAPAKLVGYMHEVRTELQLRNLTIPVGTSELGSQWSPYMASNVDILGANIHPFFGGLEVSEATTWTLNFLESFVVNEITEAEKIPQIVISEIGWPSGGGQHGAAKSGVAQQQRLLQDWVCTAKDLPQIGWYWFEAFDEPWKRVFDTPTEKWESQWGILTPDRRLKKGLSLKISCN</sequence>
<keyword evidence="6" id="KW-1003">Cell membrane</keyword>
<dbReference type="EMBL" id="CP017558">
    <property type="protein sequence ID" value="AOW07123.1"/>
    <property type="molecule type" value="Genomic_DNA"/>
</dbReference>
<dbReference type="Gene3D" id="3.20.20.80">
    <property type="entry name" value="Glycosidases"/>
    <property type="match status" value="1"/>
</dbReference>
<dbReference type="RefSeq" id="XP_505367.3">
    <property type="nucleotide sequence ID" value="XM_505367.3"/>
</dbReference>
<evidence type="ECO:0000313" key="24">
    <source>
        <dbReference type="Proteomes" id="UP000182444"/>
    </source>
</evidence>
<evidence type="ECO:0000256" key="18">
    <source>
        <dbReference type="ARBA" id="ARBA00043078"/>
    </source>
</evidence>
<keyword evidence="9" id="KW-0732">Signal</keyword>
<evidence type="ECO:0000256" key="6">
    <source>
        <dbReference type="ARBA" id="ARBA00022475"/>
    </source>
</evidence>
<evidence type="ECO:0000256" key="11">
    <source>
        <dbReference type="ARBA" id="ARBA00023136"/>
    </source>
</evidence>
<dbReference type="Proteomes" id="UP000182444">
    <property type="component" value="Chromosome 1F"/>
</dbReference>
<name>A0A1D8NNE5_YARLL</name>
<dbReference type="eggNOG" id="ENOG502QTKT">
    <property type="taxonomic scope" value="Eukaryota"/>
</dbReference>
<keyword evidence="7" id="KW-0134">Cell wall</keyword>
<comment type="similarity">
    <text evidence="4 19">Belongs to the glycosyl hydrolase 17 family.</text>
</comment>
<dbReference type="AlphaFoldDB" id="A0A1D8NNE5"/>
<feature type="coiled-coil region" evidence="20">
    <location>
        <begin position="320"/>
        <end position="351"/>
    </location>
</feature>
<evidence type="ECO:0000256" key="5">
    <source>
        <dbReference type="ARBA" id="ARBA00012780"/>
    </source>
</evidence>
<dbReference type="KEGG" id="yli:2908312"/>
<feature type="compositionally biased region" description="Basic and acidic residues" evidence="21">
    <location>
        <begin position="267"/>
        <end position="277"/>
    </location>
</feature>
<keyword evidence="14" id="KW-0961">Cell wall biogenesis/degradation</keyword>
<keyword evidence="8" id="KW-0964">Secreted</keyword>
<feature type="compositionally biased region" description="Polar residues" evidence="21">
    <location>
        <begin position="75"/>
        <end position="88"/>
    </location>
</feature>
<comment type="catalytic activity">
    <reaction evidence="1">
        <text>Hydrolysis of (1-&gt;3)-beta-D-glucosidic linkages in (1-&gt;3)-beta-D-glucans.</text>
        <dbReference type="EC" id="3.2.1.39"/>
    </reaction>
</comment>
<evidence type="ECO:0000256" key="1">
    <source>
        <dbReference type="ARBA" id="ARBA00000382"/>
    </source>
</evidence>
<evidence type="ECO:0000256" key="15">
    <source>
        <dbReference type="ARBA" id="ARBA00023326"/>
    </source>
</evidence>
<dbReference type="GO" id="GO:0009986">
    <property type="term" value="C:cell surface"/>
    <property type="evidence" value="ECO:0007669"/>
    <property type="project" value="TreeGrafter"/>
</dbReference>
<evidence type="ECO:0000256" key="20">
    <source>
        <dbReference type="SAM" id="Coils"/>
    </source>
</evidence>
<reference evidence="23 24" key="1">
    <citation type="journal article" date="2016" name="PLoS ONE">
        <title>Sequence Assembly of Yarrowia lipolytica Strain W29/CLIB89 Shows Transposable Element Diversity.</title>
        <authorList>
            <person name="Magnan C."/>
            <person name="Yu J."/>
            <person name="Chang I."/>
            <person name="Jahn E."/>
            <person name="Kanomata Y."/>
            <person name="Wu J."/>
            <person name="Zeller M."/>
            <person name="Oakes M."/>
            <person name="Baldi P."/>
            <person name="Sandmeyer S."/>
        </authorList>
    </citation>
    <scope>NUCLEOTIDE SEQUENCE [LARGE SCALE GENOMIC DNA]</scope>
    <source>
        <strain evidence="24">CLIB89(W29)</strain>
    </source>
</reference>
<keyword evidence="22" id="KW-0812">Transmembrane</keyword>
<dbReference type="SUPFAM" id="SSF51445">
    <property type="entry name" value="(Trans)glycosidases"/>
    <property type="match status" value="1"/>
</dbReference>
<dbReference type="GO" id="GO:0000272">
    <property type="term" value="P:polysaccharide catabolic process"/>
    <property type="evidence" value="ECO:0007669"/>
    <property type="project" value="UniProtKB-KW"/>
</dbReference>
<feature type="transmembrane region" description="Helical" evidence="22">
    <location>
        <begin position="354"/>
        <end position="377"/>
    </location>
</feature>
<feature type="compositionally biased region" description="Polar residues" evidence="21">
    <location>
        <begin position="177"/>
        <end position="190"/>
    </location>
</feature>
<keyword evidence="20" id="KW-0175">Coiled coil</keyword>
<dbReference type="VEuPathDB" id="FungiDB:YALI0_F13299g"/>
<evidence type="ECO:0000256" key="10">
    <source>
        <dbReference type="ARBA" id="ARBA00022801"/>
    </source>
</evidence>
<dbReference type="PANTHER" id="PTHR16631">
    <property type="entry name" value="GLUCAN 1,3-BETA-GLUCOSIDASE"/>
    <property type="match status" value="1"/>
</dbReference>
<proteinExistence type="inferred from homology"/>